<organism evidence="1 2">
    <name type="scientific">Musa balbisiana</name>
    <name type="common">Banana</name>
    <dbReference type="NCBI Taxonomy" id="52838"/>
    <lineage>
        <taxon>Eukaryota</taxon>
        <taxon>Viridiplantae</taxon>
        <taxon>Streptophyta</taxon>
        <taxon>Embryophyta</taxon>
        <taxon>Tracheophyta</taxon>
        <taxon>Spermatophyta</taxon>
        <taxon>Magnoliopsida</taxon>
        <taxon>Liliopsida</taxon>
        <taxon>Zingiberales</taxon>
        <taxon>Musaceae</taxon>
        <taxon>Musa</taxon>
    </lineage>
</organism>
<proteinExistence type="predicted"/>
<dbReference type="AlphaFoldDB" id="A0A4V4H5J3"/>
<evidence type="ECO:0000313" key="1">
    <source>
        <dbReference type="EMBL" id="THU56276.1"/>
    </source>
</evidence>
<comment type="caution">
    <text evidence="1">The sequence shown here is derived from an EMBL/GenBank/DDBJ whole genome shotgun (WGS) entry which is preliminary data.</text>
</comment>
<name>A0A4V4H5J3_MUSBA</name>
<protein>
    <submittedName>
        <fullName evidence="1">Uncharacterized protein</fullName>
    </submittedName>
</protein>
<keyword evidence="2" id="KW-1185">Reference proteome</keyword>
<accession>A0A4V4H5J3</accession>
<dbReference type="Proteomes" id="UP000317650">
    <property type="component" value="Chromosome 11"/>
</dbReference>
<gene>
    <name evidence="1" type="ORF">C4D60_Mb11t15580</name>
</gene>
<evidence type="ECO:0000313" key="2">
    <source>
        <dbReference type="Proteomes" id="UP000317650"/>
    </source>
</evidence>
<dbReference type="EMBL" id="PYDT01000007">
    <property type="protein sequence ID" value="THU56276.1"/>
    <property type="molecule type" value="Genomic_DNA"/>
</dbReference>
<sequence length="63" mass="7086">MPVARRSRRSRIEQGIRNITLVEQQVPFGRARGLCDEIIIEIKCNSSQVHVAQQLIEESVVGA</sequence>
<reference evidence="1 2" key="1">
    <citation type="journal article" date="2019" name="Nat. Plants">
        <title>Genome sequencing of Musa balbisiana reveals subgenome evolution and function divergence in polyploid bananas.</title>
        <authorList>
            <person name="Yao X."/>
        </authorList>
    </citation>
    <scope>NUCLEOTIDE SEQUENCE [LARGE SCALE GENOMIC DNA]</scope>
    <source>
        <strain evidence="2">cv. DH-PKW</strain>
        <tissue evidence="1">Leaves</tissue>
    </source>
</reference>